<accession>A0A9X4L1Y8</accession>
<name>A0A9X4L1Y8_9BACL</name>
<reference evidence="2" key="1">
    <citation type="submission" date="2022-10" db="EMBL/GenBank/DDBJ databases">
        <title>Comparative genomic analysis of Cohnella hashimotonis sp. nov., isolated from the International Space Station.</title>
        <authorList>
            <person name="Simpson A."/>
            <person name="Venkateswaran K."/>
        </authorList>
    </citation>
    <scope>NUCLEOTIDE SEQUENCE</scope>
    <source>
        <strain evidence="2">DSM 28161</strain>
    </source>
</reference>
<proteinExistence type="predicted"/>
<feature type="region of interest" description="Disordered" evidence="1">
    <location>
        <begin position="165"/>
        <end position="196"/>
    </location>
</feature>
<comment type="caution">
    <text evidence="2">The sequence shown here is derived from an EMBL/GenBank/DDBJ whole genome shotgun (WGS) entry which is preliminary data.</text>
</comment>
<evidence type="ECO:0000313" key="2">
    <source>
        <dbReference type="EMBL" id="MDG0812047.1"/>
    </source>
</evidence>
<gene>
    <name evidence="2" type="ORF">OMP40_23795</name>
</gene>
<protein>
    <submittedName>
        <fullName evidence="2">Uncharacterized protein</fullName>
    </submittedName>
</protein>
<dbReference type="RefSeq" id="WP_277535136.1">
    <property type="nucleotide sequence ID" value="NZ_JAPDIA010000008.1"/>
</dbReference>
<evidence type="ECO:0000256" key="1">
    <source>
        <dbReference type="SAM" id="MobiDB-lite"/>
    </source>
</evidence>
<dbReference type="EMBL" id="JAPDIA010000008">
    <property type="protein sequence ID" value="MDG0812047.1"/>
    <property type="molecule type" value="Genomic_DNA"/>
</dbReference>
<organism evidence="2 3">
    <name type="scientific">Cohnella rhizosphaerae</name>
    <dbReference type="NCBI Taxonomy" id="1457232"/>
    <lineage>
        <taxon>Bacteria</taxon>
        <taxon>Bacillati</taxon>
        <taxon>Bacillota</taxon>
        <taxon>Bacilli</taxon>
        <taxon>Bacillales</taxon>
        <taxon>Paenibacillaceae</taxon>
        <taxon>Cohnella</taxon>
    </lineage>
</organism>
<feature type="compositionally biased region" description="Basic and acidic residues" evidence="1">
    <location>
        <begin position="165"/>
        <end position="189"/>
    </location>
</feature>
<dbReference type="AlphaFoldDB" id="A0A9X4L1Y8"/>
<sequence>MLRRSAFGVKGRLTKGGHGNNGNELRYTTWTGTGWLLNDKVTARLFKSMIALAAVFGAMEARLAWVQLGGGGKSENAIAGLSEQAYLQHSDPLALDNGRGRFLDRDGRPLTGRTIRALAAFPTGGMPRGTADRLQALAKTLGTSVNQVDAWLGAIREPRVWKEEHTGGCRGADRGAGEANPRARTDRHCRSALFRP</sequence>
<dbReference type="Proteomes" id="UP001153404">
    <property type="component" value="Unassembled WGS sequence"/>
</dbReference>
<keyword evidence="3" id="KW-1185">Reference proteome</keyword>
<evidence type="ECO:0000313" key="3">
    <source>
        <dbReference type="Proteomes" id="UP001153404"/>
    </source>
</evidence>